<dbReference type="SUPFAM" id="SSF52821">
    <property type="entry name" value="Rhodanese/Cell cycle control phosphatase"/>
    <property type="match status" value="1"/>
</dbReference>
<sequence length="147" mass="16553">MKQSLIKFILLAVFCFSTPFLLADGKIQIGIVEGVTPISMKDAEKLLGQKNVYFVDVNSKEEREVAGNIPNAVLVDAQNWQNLLPDDFNATLIFYGSNRFTFDASNIANLSQKLGYTHVYVMLDGIEILGAFWKKSSKRTNRKMAKR</sequence>
<dbReference type="EMBL" id="AY681275">
    <property type="protein sequence ID" value="AAW56161.1"/>
    <property type="molecule type" value="Genomic_DNA"/>
</dbReference>
<evidence type="ECO:0000313" key="2">
    <source>
        <dbReference type="EMBL" id="AAW56161.1"/>
    </source>
</evidence>
<reference evidence="2" key="1">
    <citation type="journal article" date="2005" name="J. Clin. Microbiol.">
        <title>Genomic diversity in Campylobacter jejuni: identification of C. jejuni 81-176-specific genes.</title>
        <authorList>
            <person name="Poly F."/>
            <person name="Threadgill D."/>
            <person name="Stintzi A."/>
        </authorList>
    </citation>
    <scope>NUCLEOTIDE SEQUENCE</scope>
    <source>
        <strain evidence="2">81-176</strain>
    </source>
</reference>
<dbReference type="CDD" id="cd00158">
    <property type="entry name" value="RHOD"/>
    <property type="match status" value="1"/>
</dbReference>
<proteinExistence type="predicted"/>
<organism evidence="2">
    <name type="scientific">Campylobacter jejuni</name>
    <dbReference type="NCBI Taxonomy" id="197"/>
    <lineage>
        <taxon>Bacteria</taxon>
        <taxon>Pseudomonadati</taxon>
        <taxon>Campylobacterota</taxon>
        <taxon>Epsilonproteobacteria</taxon>
        <taxon>Campylobacterales</taxon>
        <taxon>Campylobacteraceae</taxon>
        <taxon>Campylobacter</taxon>
    </lineage>
</organism>
<dbReference type="Gene3D" id="3.40.250.10">
    <property type="entry name" value="Rhodanese-like domain"/>
    <property type="match status" value="1"/>
</dbReference>
<feature type="domain" description="Rhodanese" evidence="1">
    <location>
        <begin position="48"/>
        <end position="138"/>
    </location>
</feature>
<accession>Q50FT3</accession>
<name>Q50FT3_CAMJU</name>
<dbReference type="PROSITE" id="PS50206">
    <property type="entry name" value="RHODANESE_3"/>
    <property type="match status" value="1"/>
</dbReference>
<protein>
    <submittedName>
        <fullName evidence="2">Cj81-098</fullName>
    </submittedName>
</protein>
<evidence type="ECO:0000259" key="1">
    <source>
        <dbReference type="PROSITE" id="PS50206"/>
    </source>
</evidence>
<dbReference type="InterPro" id="IPR001763">
    <property type="entry name" value="Rhodanese-like_dom"/>
</dbReference>
<dbReference type="InterPro" id="IPR036873">
    <property type="entry name" value="Rhodanese-like_dom_sf"/>
</dbReference>
<dbReference type="AlphaFoldDB" id="Q50FT3"/>
<dbReference type="Pfam" id="PF00581">
    <property type="entry name" value="Rhodanese"/>
    <property type="match status" value="1"/>
</dbReference>